<evidence type="ECO:0000313" key="1">
    <source>
        <dbReference type="EMBL" id="KAJ2979045.1"/>
    </source>
</evidence>
<accession>A0ACC1NJD8</accession>
<dbReference type="EMBL" id="JANJQO010000319">
    <property type="protein sequence ID" value="KAJ2979045.1"/>
    <property type="molecule type" value="Genomic_DNA"/>
</dbReference>
<protein>
    <submittedName>
        <fullName evidence="1">Uncharacterized protein</fullName>
    </submittedName>
</protein>
<evidence type="ECO:0000313" key="2">
    <source>
        <dbReference type="Proteomes" id="UP001143910"/>
    </source>
</evidence>
<keyword evidence="2" id="KW-1185">Reference proteome</keyword>
<name>A0ACC1NJD8_9HYPO</name>
<proteinExistence type="predicted"/>
<organism evidence="1 2">
    <name type="scientific">Zarea fungicola</name>
    <dbReference type="NCBI Taxonomy" id="93591"/>
    <lineage>
        <taxon>Eukaryota</taxon>
        <taxon>Fungi</taxon>
        <taxon>Dikarya</taxon>
        <taxon>Ascomycota</taxon>
        <taxon>Pezizomycotina</taxon>
        <taxon>Sordariomycetes</taxon>
        <taxon>Hypocreomycetidae</taxon>
        <taxon>Hypocreales</taxon>
        <taxon>Cordycipitaceae</taxon>
        <taxon>Zarea</taxon>
    </lineage>
</organism>
<comment type="caution">
    <text evidence="1">The sequence shown here is derived from an EMBL/GenBank/DDBJ whole genome shotgun (WGS) entry which is preliminary data.</text>
</comment>
<sequence>MFYATDGSFWPESFPFFDFSLTFEETILQILPSGSFILFASALVLYYRQRPVCIRHSALLWVKLAGAALLILLELANVLLRCLSPYRTDTTYPAASIDLIAALAIGTVIYIEHRHAFRTSALLGLYLAVGILIDGTKSRSFFKRDLVSSGSAAAATAMTRLILLILEEIPKKNLLIDSEIRRVSAGEATSGVFTRTFFLFLHPLMRTGFHGILAMRDLDSLGIEFSSRYLFSKLSACWPTSKRSTKHSLFIACCIAWKGAILVILIPRLCVTGFIFAQPFVMRSIILTVKEPNTANDERGGLLGAIVLTFGGAAVCRAISTHMQNRLVTRLRGGLLSQLFDKSHRLKMSDAKKQAAITLISADFDGIASGFPQYIEIPFSVLESGLGMYFLSRLIQQSCLVLFLPLLVSTMAGILYGKHLTPAMKYWNEHIETRVAKTSRTLSQLPAIKKLGLGPKIAEFIQHLRVVETAASRRYRRIQALSLGSAVIVDMMTPVAVIAAGLFSLAFGEDMSAEAIYPTLGIVALVQGPLSELLKLYPSAMSMLGCFERVQEFLCQDENSDPRLLESCGSTLSQSSRALHDSVFMRFVDASIAPCGAKEPFLKNVTFSIAEGSTIAMFGGTSSGKTTLLQSMLGEAEILHGYVYIDESNSSIALCGQITWLPNVTVRDCIVGACEYDCVWFNTVVNCCQLVEDFKQLPDGENYVIGSDGAKLSGGQRQRIGIARSVYARTKAVIFDDAFSALDETTAINVLFGPVWRGRASATGQLHSSHFQLSVTVPRGC</sequence>
<gene>
    <name evidence="1" type="ORF">NQ176_g3481</name>
</gene>
<dbReference type="Proteomes" id="UP001143910">
    <property type="component" value="Unassembled WGS sequence"/>
</dbReference>
<reference evidence="1" key="1">
    <citation type="submission" date="2022-08" db="EMBL/GenBank/DDBJ databases">
        <title>Genome Sequence of Lecanicillium fungicola.</title>
        <authorList>
            <person name="Buettner E."/>
        </authorList>
    </citation>
    <scope>NUCLEOTIDE SEQUENCE</scope>
    <source>
        <strain evidence="1">Babe33</strain>
    </source>
</reference>